<dbReference type="Proteomes" id="UP000001203">
    <property type="component" value="Chromosome linear"/>
</dbReference>
<dbReference type="HOGENOM" id="CLU_3288304_0_0_3"/>
<name>B1X2Z7_CROS5</name>
<dbReference type="KEGG" id="cyt:cce_5162"/>
<proteinExistence type="predicted"/>
<accession>B1X2Z7</accession>
<gene>
    <name evidence="1" type="ordered locus">cce_5162</name>
</gene>
<keyword evidence="2" id="KW-1185">Reference proteome</keyword>
<reference evidence="1 2" key="1">
    <citation type="journal article" date="2008" name="Proc. Natl. Acad. Sci. U.S.A.">
        <title>The genome of Cyanothece 51142, a unicellular diazotrophic cyanobacterium important in the marine nitrogen cycle.</title>
        <authorList>
            <person name="Welsh E.A."/>
            <person name="Liberton M."/>
            <person name="Stoeckel J."/>
            <person name="Loh T."/>
            <person name="Elvitigala T."/>
            <person name="Wang C."/>
            <person name="Wollam A."/>
            <person name="Fulton R.S."/>
            <person name="Clifton S.W."/>
            <person name="Jacobs J.M."/>
            <person name="Aurora R."/>
            <person name="Ghosh B.K."/>
            <person name="Sherman L.A."/>
            <person name="Smith R.D."/>
            <person name="Wilson R.K."/>
            <person name="Pakrasi H.B."/>
        </authorList>
    </citation>
    <scope>NUCLEOTIDE SEQUENCE [LARGE SCALE GENOMIC DNA]</scope>
    <source>
        <strain evidence="2">ATCC 51142 / BH68</strain>
    </source>
</reference>
<evidence type="ECO:0000313" key="1">
    <source>
        <dbReference type="EMBL" id="ACB54508.1"/>
    </source>
</evidence>
<evidence type="ECO:0000313" key="2">
    <source>
        <dbReference type="Proteomes" id="UP000001203"/>
    </source>
</evidence>
<dbReference type="AlphaFoldDB" id="B1X2Z7"/>
<organism evidence="1 2">
    <name type="scientific">Crocosphaera subtropica (strain ATCC 51142 / BH68)</name>
    <name type="common">Cyanothece sp. (strain ATCC 51142)</name>
    <dbReference type="NCBI Taxonomy" id="43989"/>
    <lineage>
        <taxon>Bacteria</taxon>
        <taxon>Bacillati</taxon>
        <taxon>Cyanobacteriota</taxon>
        <taxon>Cyanophyceae</taxon>
        <taxon>Oscillatoriophycideae</taxon>
        <taxon>Chroococcales</taxon>
        <taxon>Aphanothecaceae</taxon>
        <taxon>Crocosphaera</taxon>
        <taxon>Crocosphaera subtropica</taxon>
    </lineage>
</organism>
<protein>
    <submittedName>
        <fullName evidence="1">Uncharacterized protein</fullName>
    </submittedName>
</protein>
<dbReference type="EMBL" id="CP000807">
    <property type="protein sequence ID" value="ACB54508.1"/>
    <property type="molecule type" value="Genomic_DNA"/>
</dbReference>
<sequence length="40" mass="4897">MGFGFDYTPDTYFDYVSPQKAMIRPLAKVFYDIIEWYFFI</sequence>